<organism evidence="1">
    <name type="scientific">Timema bartmani</name>
    <dbReference type="NCBI Taxonomy" id="61472"/>
    <lineage>
        <taxon>Eukaryota</taxon>
        <taxon>Metazoa</taxon>
        <taxon>Ecdysozoa</taxon>
        <taxon>Arthropoda</taxon>
        <taxon>Hexapoda</taxon>
        <taxon>Insecta</taxon>
        <taxon>Pterygota</taxon>
        <taxon>Neoptera</taxon>
        <taxon>Polyneoptera</taxon>
        <taxon>Phasmatodea</taxon>
        <taxon>Timematodea</taxon>
        <taxon>Timematoidea</taxon>
        <taxon>Timematidae</taxon>
        <taxon>Timema</taxon>
    </lineage>
</organism>
<reference evidence="1" key="1">
    <citation type="submission" date="2020-11" db="EMBL/GenBank/DDBJ databases">
        <authorList>
            <person name="Tran Van P."/>
        </authorList>
    </citation>
    <scope>NUCLEOTIDE SEQUENCE</scope>
</reference>
<proteinExistence type="predicted"/>
<evidence type="ECO:0000313" key="1">
    <source>
        <dbReference type="EMBL" id="CAD7442035.1"/>
    </source>
</evidence>
<protein>
    <submittedName>
        <fullName evidence="1">Uncharacterized protein</fullName>
    </submittedName>
</protein>
<gene>
    <name evidence="1" type="ORF">TBIB3V08_LOCUS4478</name>
</gene>
<sequence length="129" mass="14678">MSRGLAMTNLRRLNLNSTKLSAEMFESLRKSLPVALEIDVRYTEACCNSSMIVQHKQVFQVFDITNHRAERCSFKNCKITFSHHIARAKRGKRPLGVVVSEPGYEPRSPGFDSRLVLWVSFPKGNGHQD</sequence>
<name>A0A7R9EW71_9NEOP</name>
<accession>A0A7R9EW71</accession>
<dbReference type="AlphaFoldDB" id="A0A7R9EW71"/>
<dbReference type="EMBL" id="OD565538">
    <property type="protein sequence ID" value="CAD7442035.1"/>
    <property type="molecule type" value="Genomic_DNA"/>
</dbReference>